<organism evidence="12 13">
    <name type="scientific">Tessaracoccus lubricantis</name>
    <dbReference type="NCBI Taxonomy" id="545543"/>
    <lineage>
        <taxon>Bacteria</taxon>
        <taxon>Bacillati</taxon>
        <taxon>Actinomycetota</taxon>
        <taxon>Actinomycetes</taxon>
        <taxon>Propionibacteriales</taxon>
        <taxon>Propionibacteriaceae</taxon>
        <taxon>Tessaracoccus</taxon>
    </lineage>
</organism>
<evidence type="ECO:0000256" key="5">
    <source>
        <dbReference type="ARBA" id="ARBA00022723"/>
    </source>
</evidence>
<comment type="catalytic activity">
    <reaction evidence="10">
        <text>isopentenyl diphosphate = dimethylallyl diphosphate</text>
        <dbReference type="Rhea" id="RHEA:23284"/>
        <dbReference type="ChEBI" id="CHEBI:57623"/>
        <dbReference type="ChEBI" id="CHEBI:128769"/>
        <dbReference type="EC" id="5.3.3.2"/>
    </reaction>
</comment>
<evidence type="ECO:0000256" key="7">
    <source>
        <dbReference type="ARBA" id="ARBA00023211"/>
    </source>
</evidence>
<evidence type="ECO:0000256" key="3">
    <source>
        <dbReference type="ARBA" id="ARBA00012057"/>
    </source>
</evidence>
<dbReference type="InterPro" id="IPR015797">
    <property type="entry name" value="NUDIX_hydrolase-like_dom_sf"/>
</dbReference>
<keyword evidence="7 10" id="KW-0464">Manganese</keyword>
<evidence type="ECO:0000313" key="12">
    <source>
        <dbReference type="EMBL" id="GAA4899391.1"/>
    </source>
</evidence>
<evidence type="ECO:0000256" key="2">
    <source>
        <dbReference type="ARBA" id="ARBA00007579"/>
    </source>
</evidence>
<dbReference type="Pfam" id="PF00293">
    <property type="entry name" value="NUDIX"/>
    <property type="match status" value="1"/>
</dbReference>
<evidence type="ECO:0000256" key="10">
    <source>
        <dbReference type="HAMAP-Rule" id="MF_00202"/>
    </source>
</evidence>
<dbReference type="Proteomes" id="UP001501521">
    <property type="component" value="Unassembled WGS sequence"/>
</dbReference>
<evidence type="ECO:0000256" key="1">
    <source>
        <dbReference type="ARBA" id="ARBA00004826"/>
    </source>
</evidence>
<dbReference type="HAMAP" id="MF_00202">
    <property type="entry name" value="Idi"/>
    <property type="match status" value="1"/>
</dbReference>
<keyword evidence="4 10" id="KW-0963">Cytoplasm</keyword>
<name>A0ABP9FDS4_9ACTN</name>
<proteinExistence type="inferred from homology"/>
<feature type="binding site" evidence="10">
    <location>
        <position position="38"/>
    </location>
    <ligand>
        <name>Mn(2+)</name>
        <dbReference type="ChEBI" id="CHEBI:29035"/>
    </ligand>
</feature>
<feature type="binding site" evidence="10">
    <location>
        <position position="45"/>
    </location>
    <ligand>
        <name>Mn(2+)</name>
        <dbReference type="ChEBI" id="CHEBI:29035"/>
    </ligand>
</feature>
<evidence type="ECO:0000313" key="13">
    <source>
        <dbReference type="Proteomes" id="UP001501521"/>
    </source>
</evidence>
<protein>
    <recommendedName>
        <fullName evidence="3 10">Isopentenyl-diphosphate Delta-isomerase</fullName>
        <shortName evidence="10">IPP isomerase</shortName>
        <ecNumber evidence="3 10">5.3.3.2</ecNumber>
    </recommendedName>
    <alternativeName>
        <fullName evidence="10">IPP:DMAPP isomerase</fullName>
    </alternativeName>
    <alternativeName>
        <fullName evidence="10">Isopentenyl pyrophosphate isomerase</fullName>
    </alternativeName>
</protein>
<feature type="active site" evidence="10">
    <location>
        <position position="80"/>
    </location>
</feature>
<comment type="subcellular location">
    <subcellularLocation>
        <location evidence="10">Cytoplasm</location>
    </subcellularLocation>
</comment>
<comment type="caution">
    <text evidence="12">The sequence shown here is derived from an EMBL/GenBank/DDBJ whole genome shotgun (WGS) entry which is preliminary data.</text>
</comment>
<reference evidence="13" key="1">
    <citation type="journal article" date="2019" name="Int. J. Syst. Evol. Microbiol.">
        <title>The Global Catalogue of Microorganisms (GCM) 10K type strain sequencing project: providing services to taxonomists for standard genome sequencing and annotation.</title>
        <authorList>
            <consortium name="The Broad Institute Genomics Platform"/>
            <consortium name="The Broad Institute Genome Sequencing Center for Infectious Disease"/>
            <person name="Wu L."/>
            <person name="Ma J."/>
        </authorList>
    </citation>
    <scope>NUCLEOTIDE SEQUENCE [LARGE SCALE GENOMIC DNA]</scope>
    <source>
        <strain evidence="13">JCM 19125</strain>
    </source>
</reference>
<dbReference type="InterPro" id="IPR011876">
    <property type="entry name" value="IsopentenylPP_isomerase_typ1"/>
</dbReference>
<dbReference type="SFLD" id="SFLDS00005">
    <property type="entry name" value="Isoprenoid_Synthase_Type_I"/>
    <property type="match status" value="1"/>
</dbReference>
<dbReference type="InterPro" id="IPR000086">
    <property type="entry name" value="NUDIX_hydrolase_dom"/>
</dbReference>
<dbReference type="EC" id="5.3.3.2" evidence="3 10"/>
<accession>A0ABP9FDS4</accession>
<keyword evidence="13" id="KW-1185">Reference proteome</keyword>
<comment type="pathway">
    <text evidence="1 10">Isoprenoid biosynthesis; dimethylallyl diphosphate biosynthesis; dimethylallyl diphosphate from isopentenyl diphosphate: step 1/1.</text>
</comment>
<keyword evidence="5 10" id="KW-0479">Metal-binding</keyword>
<evidence type="ECO:0000256" key="8">
    <source>
        <dbReference type="ARBA" id="ARBA00023229"/>
    </source>
</evidence>
<dbReference type="InterPro" id="IPR000092">
    <property type="entry name" value="Polyprenyl_synt"/>
</dbReference>
<feature type="domain" description="Nudix hydrolase" evidence="11">
    <location>
        <begin position="43"/>
        <end position="178"/>
    </location>
</feature>
<dbReference type="CDD" id="cd02885">
    <property type="entry name" value="NUDIX_IPP_Isomerase"/>
    <property type="match status" value="1"/>
</dbReference>
<comment type="cofactor">
    <cofactor evidence="10">
        <name>Mg(2+)</name>
        <dbReference type="ChEBI" id="CHEBI:18420"/>
    </cofactor>
    <text evidence="10">Binds 1 Mg(2+) ion per subunit. The magnesium ion binds only when substrate is bound.</text>
</comment>
<dbReference type="NCBIfam" id="NF002995">
    <property type="entry name" value="PRK03759.1"/>
    <property type="match status" value="1"/>
</dbReference>
<evidence type="ECO:0000256" key="9">
    <source>
        <dbReference type="ARBA" id="ARBA00023235"/>
    </source>
</evidence>
<keyword evidence="8 10" id="KW-0414">Isoprene biosynthesis</keyword>
<feature type="binding site" evidence="10">
    <location>
        <position position="100"/>
    </location>
    <ligand>
        <name>Mg(2+)</name>
        <dbReference type="ChEBI" id="CHEBI:18420"/>
    </ligand>
</feature>
<dbReference type="PROSITE" id="PS51462">
    <property type="entry name" value="NUDIX"/>
    <property type="match status" value="1"/>
</dbReference>
<dbReference type="EMBL" id="BAABLV010000026">
    <property type="protein sequence ID" value="GAA4899391.1"/>
    <property type="molecule type" value="Genomic_DNA"/>
</dbReference>
<dbReference type="Pfam" id="PF00348">
    <property type="entry name" value="polyprenyl_synt"/>
    <property type="match status" value="1"/>
</dbReference>
<dbReference type="NCBIfam" id="TIGR02150">
    <property type="entry name" value="IPP_isom_1"/>
    <property type="match status" value="1"/>
</dbReference>
<dbReference type="PANTHER" id="PTHR10885:SF0">
    <property type="entry name" value="ISOPENTENYL-DIPHOSPHATE DELTA-ISOMERASE"/>
    <property type="match status" value="1"/>
</dbReference>
<feature type="active site" evidence="10">
    <location>
        <position position="129"/>
    </location>
</feature>
<evidence type="ECO:0000256" key="4">
    <source>
        <dbReference type="ARBA" id="ARBA00022490"/>
    </source>
</evidence>
<dbReference type="Gene3D" id="1.10.600.10">
    <property type="entry name" value="Farnesyl Diphosphate Synthase"/>
    <property type="match status" value="1"/>
</dbReference>
<feature type="binding site" evidence="10">
    <location>
        <position position="127"/>
    </location>
    <ligand>
        <name>Mn(2+)</name>
        <dbReference type="ChEBI" id="CHEBI:29035"/>
    </ligand>
</feature>
<feature type="binding site" evidence="10">
    <location>
        <position position="129"/>
    </location>
    <ligand>
        <name>Mn(2+)</name>
        <dbReference type="ChEBI" id="CHEBI:29035"/>
    </ligand>
</feature>
<feature type="binding site" evidence="10">
    <location>
        <position position="82"/>
    </location>
    <ligand>
        <name>Mn(2+)</name>
        <dbReference type="ChEBI" id="CHEBI:29035"/>
    </ligand>
</feature>
<gene>
    <name evidence="10" type="primary">idi</name>
    <name evidence="12" type="ORF">GCM10025789_17000</name>
</gene>
<dbReference type="InterPro" id="IPR056375">
    <property type="entry name" value="Idi_bact"/>
</dbReference>
<dbReference type="PROSITE" id="PS00723">
    <property type="entry name" value="POLYPRENYL_SYNTHASE_1"/>
    <property type="match status" value="1"/>
</dbReference>
<keyword evidence="6 10" id="KW-0460">Magnesium</keyword>
<dbReference type="PANTHER" id="PTHR10885">
    <property type="entry name" value="ISOPENTENYL-DIPHOSPHATE DELTA-ISOMERASE"/>
    <property type="match status" value="1"/>
</dbReference>
<dbReference type="RefSeq" id="WP_386085268.1">
    <property type="nucleotide sequence ID" value="NZ_BAABLV010000026.1"/>
</dbReference>
<dbReference type="Gene3D" id="3.90.79.10">
    <property type="entry name" value="Nucleoside Triphosphate Pyrophosphohydrolase"/>
    <property type="match status" value="1"/>
</dbReference>
<dbReference type="InterPro" id="IPR008949">
    <property type="entry name" value="Isoprenoid_synthase_dom_sf"/>
</dbReference>
<comment type="function">
    <text evidence="10">Catalyzes the 1,3-allylic rearrangement of the homoallylic substrate isopentenyl (IPP) to its highly electrophilic allylic isomer, dimethylallyl diphosphate (DMAPP).</text>
</comment>
<evidence type="ECO:0000259" key="11">
    <source>
        <dbReference type="PROSITE" id="PS51462"/>
    </source>
</evidence>
<dbReference type="SUPFAM" id="SSF55811">
    <property type="entry name" value="Nudix"/>
    <property type="match status" value="1"/>
</dbReference>
<keyword evidence="9 10" id="KW-0413">Isomerase</keyword>
<evidence type="ECO:0000256" key="6">
    <source>
        <dbReference type="ARBA" id="ARBA00022842"/>
    </source>
</evidence>
<dbReference type="SUPFAM" id="SSF48576">
    <property type="entry name" value="Terpenoid synthases"/>
    <property type="match status" value="1"/>
</dbReference>
<sequence>MTVHTPDPRPPGLSPSDEVILLDDVGRPIGAADRLSIHTSATPLHLAFSTYLFNAAGQVLVTRRALAKKTWPGVWTNSCCGHPRPGEDIDDAARRRIREELGLHVGPLVPLLPHFRYRAVDASGTVENEICPVFAAFVGSDDPVADPDEVAEWAWVDWADLHRAIDSTPHVYSPWAALQVPQIDAAFPGAIDLGHRSTVDADAAVDEVDNLIDAELEALTTEWAGFIGDLGVDVLATDLPQWLARLSSGGKRIRVRMAYWGFIAAGGRDGSAAYLHLLRVSAALELLHLFALIHDDVMDESDSRRGHPSAHVEAATWHDEAAAVGDRRRFGESIAVLLGDLAHTVADRLVEGLPSRLRETWFRLSVELIAGQRADLTGAAAGRWDRHHAESVARLKSGRYTVLRPLQFGAVAAGASAGVENALLECGERLGRAFALRDEYLGVWGDPAVTGKPASDDLVDGKATVLVSIARERLSGPNRALLDALGTDSFRRDQAPLLARAMLEAAVDVELERLISDDVAAALTHLDDAGLVRAGVEGLREAARSVAWRDA</sequence>
<comment type="cofactor">
    <cofactor evidence="10">
        <name>Mn(2+)</name>
        <dbReference type="ChEBI" id="CHEBI:29035"/>
    </cofactor>
    <text evidence="10">Binds 1 Mn(2+) ion per subunit.</text>
</comment>
<comment type="similarity">
    <text evidence="2 10">Belongs to the IPP isomerase type 1 family.</text>
</comment>
<dbReference type="InterPro" id="IPR033749">
    <property type="entry name" value="Polyprenyl_synt_CS"/>
</dbReference>